<sequence>MAPSVDSNATLAVPGIAAGPPPAKSIRRQPSASRITVSTKPQHPQPADDDAIVVGSSTATASPPSPASPTAAEVSPKKPRQRKLARRRRGPAAATESESGSGSESDTGGSDAGAAASSSSLSQASGSDSDADDSDDDTDDEQDEEDIDDDEGAGGAGLLDGAAAGLSKDEPEVESAKAAALDYKQWSTLAEEELPTVLASAQPGPASSTSSDHLGDRQAAGASNARGGRGGRGGLRGRGRGAAYGAHVASAVAYREKLEKDPSFTPRVGQFWGHDERLFDQDLRGLSGWWRGRGGAAAANPATRGRGKFRGGRGGAAFPGAGGHAHGHELAVRGGGGTGARGRGRGAPRGGAAASVTGPRHGMTAAHPGPASPPPRKSKLAGWDDDESEVDDDALHGKSVRRVPAAAQPIYAHMGPRHPAAAAAQAAVDAKHDFDGVPTGPRADLEVADAIPHREWDADNLASDGKIGAWKASLDETQMSPSEAPQKPDSAVELSSSTSNGADGISASERDNQLSAGKPVSTAAGPEHLETPKPAASVPPQLPSSGFGRNPGAAGVGQWTHDGFEALQQAEARPVGLSARGTAAAGAGAVRGGSMRGAGISRGFGRGRGGVAAHGFRGRGGFAQPAFVYGRGAHGFVRGGARGGAGFVGAGMTRSTPNSGAGPHPGEAPTNVGSNRADAAQNERDSERLTALVKGLAMTEHKNPAHREPTAQAPVPVKVNLPRTRSQEGEPPTQDAAQATASPSQQAGGTVDETLHRTTASITTASAAVPAFRPGSALQANASGARAGKVGSVSTLPVNAAKAPAFRPGSAASGRVSTPADDRIVPSPELYLHGDSYRGGAEYTPPLSADMGGYGLAPAGYESGGAVYYNDHHGHGGAGGFRYGGPPPPPLPSGYPMDQPMYSPRYGAVSGGEMDGYGYPSESAHLGHHGGVRGTGAHSPAGGYYQPVMMHPTGSGDGVGTPTYDYVATPPFMTYALPPADHYPGYYTPPPPPHGPHVASTLPPPPPDAAYAFQPAQAFYHHEPHLAPHQGVEPGLASYAMQSSGSGSGEFDPYAHQPTHVGAQ</sequence>
<feature type="region of interest" description="Disordered" evidence="1">
    <location>
        <begin position="320"/>
        <end position="393"/>
    </location>
</feature>
<feature type="compositionally biased region" description="Acidic residues" evidence="1">
    <location>
        <begin position="129"/>
        <end position="152"/>
    </location>
</feature>
<organism evidence="2 3">
    <name type="scientific">Pseudozyma flocculosa PF-1</name>
    <dbReference type="NCBI Taxonomy" id="1277687"/>
    <lineage>
        <taxon>Eukaryota</taxon>
        <taxon>Fungi</taxon>
        <taxon>Dikarya</taxon>
        <taxon>Basidiomycota</taxon>
        <taxon>Ustilaginomycotina</taxon>
        <taxon>Ustilaginomycetes</taxon>
        <taxon>Ustilaginales</taxon>
        <taxon>Ustilaginaceae</taxon>
        <taxon>Pseudozyma</taxon>
    </lineage>
</organism>
<feature type="compositionally biased region" description="Polar residues" evidence="1">
    <location>
        <begin position="28"/>
        <end position="42"/>
    </location>
</feature>
<feature type="region of interest" description="Disordered" evidence="1">
    <location>
        <begin position="1037"/>
        <end position="1064"/>
    </location>
</feature>
<feature type="compositionally biased region" description="Basic residues" evidence="1">
    <location>
        <begin position="77"/>
        <end position="90"/>
    </location>
</feature>
<dbReference type="EMBL" id="KE361636">
    <property type="protein sequence ID" value="EPQ28089.1"/>
    <property type="molecule type" value="Genomic_DNA"/>
</dbReference>
<feature type="compositionally biased region" description="Low complexity" evidence="1">
    <location>
        <begin position="731"/>
        <end position="747"/>
    </location>
</feature>
<feature type="region of interest" description="Disordered" evidence="1">
    <location>
        <begin position="194"/>
        <end position="240"/>
    </location>
</feature>
<evidence type="ECO:0000313" key="3">
    <source>
        <dbReference type="Proteomes" id="UP000053664"/>
    </source>
</evidence>
<dbReference type="Proteomes" id="UP000053664">
    <property type="component" value="Unassembled WGS sequence"/>
</dbReference>
<feature type="compositionally biased region" description="Low complexity" evidence="1">
    <location>
        <begin position="217"/>
        <end position="226"/>
    </location>
</feature>
<feature type="compositionally biased region" description="Gly residues" evidence="1">
    <location>
        <begin position="333"/>
        <end position="349"/>
    </location>
</feature>
<feature type="region of interest" description="Disordered" evidence="1">
    <location>
        <begin position="805"/>
        <end position="828"/>
    </location>
</feature>
<evidence type="ECO:0008006" key="4">
    <source>
        <dbReference type="Google" id="ProtNLM"/>
    </source>
</evidence>
<feature type="region of interest" description="Disordered" evidence="1">
    <location>
        <begin position="652"/>
        <end position="685"/>
    </location>
</feature>
<feature type="region of interest" description="Disordered" evidence="1">
    <location>
        <begin position="723"/>
        <end position="751"/>
    </location>
</feature>
<protein>
    <recommendedName>
        <fullName evidence="4">Btz domain-containing protein</fullName>
    </recommendedName>
</protein>
<dbReference type="KEGG" id="pfp:PFL1_04416"/>
<reference evidence="2 3" key="1">
    <citation type="journal article" date="2013" name="Plant Cell">
        <title>The transition from a phytopathogenic smut ancestor to an anamorphic biocontrol agent deciphered by comparative whole-genome analysis.</title>
        <authorList>
            <person name="Lefebvre F."/>
            <person name="Joly D.L."/>
            <person name="Labbe C."/>
            <person name="Teichmann B."/>
            <person name="Linning R."/>
            <person name="Belzile F."/>
            <person name="Bakkeren G."/>
            <person name="Belanger R.R."/>
        </authorList>
    </citation>
    <scope>NUCLEOTIDE SEQUENCE [LARGE SCALE GENOMIC DNA]</scope>
    <source>
        <strain evidence="2 3">PF-1</strain>
    </source>
</reference>
<feature type="region of interest" description="Disordered" evidence="1">
    <location>
        <begin position="1"/>
        <end position="179"/>
    </location>
</feature>
<name>A0A061H6K5_9BASI</name>
<feature type="compositionally biased region" description="Polar residues" evidence="1">
    <location>
        <begin position="1"/>
        <end position="10"/>
    </location>
</feature>
<feature type="compositionally biased region" description="Acidic residues" evidence="1">
    <location>
        <begin position="383"/>
        <end position="392"/>
    </location>
</feature>
<dbReference type="AlphaFoldDB" id="A0A061H6K5"/>
<evidence type="ECO:0000313" key="2">
    <source>
        <dbReference type="EMBL" id="EPQ28089.1"/>
    </source>
</evidence>
<feature type="compositionally biased region" description="Low complexity" evidence="1">
    <location>
        <begin position="91"/>
        <end position="128"/>
    </location>
</feature>
<proteinExistence type="predicted"/>
<feature type="region of interest" description="Disordered" evidence="1">
    <location>
        <begin position="476"/>
        <end position="558"/>
    </location>
</feature>
<feature type="compositionally biased region" description="Low complexity" evidence="1">
    <location>
        <begin position="56"/>
        <end position="72"/>
    </location>
</feature>
<accession>A0A061H6K5</accession>
<dbReference type="eggNOG" id="ENOG502SBPK">
    <property type="taxonomic scope" value="Eukaryota"/>
</dbReference>
<dbReference type="HOGENOM" id="CLU_288708_0_0_1"/>
<gene>
    <name evidence="2" type="ORF">PFL1_04416</name>
</gene>
<dbReference type="RefSeq" id="XP_007880132.1">
    <property type="nucleotide sequence ID" value="XM_007881941.1"/>
</dbReference>
<feature type="compositionally biased region" description="Gly residues" evidence="1">
    <location>
        <begin position="227"/>
        <end position="240"/>
    </location>
</feature>
<dbReference type="GeneID" id="19318520"/>
<evidence type="ECO:0000256" key="1">
    <source>
        <dbReference type="SAM" id="MobiDB-lite"/>
    </source>
</evidence>